<organism evidence="2 3">
    <name type="scientific">Panagrolaimus superbus</name>
    <dbReference type="NCBI Taxonomy" id="310955"/>
    <lineage>
        <taxon>Eukaryota</taxon>
        <taxon>Metazoa</taxon>
        <taxon>Ecdysozoa</taxon>
        <taxon>Nematoda</taxon>
        <taxon>Chromadorea</taxon>
        <taxon>Rhabditida</taxon>
        <taxon>Tylenchina</taxon>
        <taxon>Panagrolaimomorpha</taxon>
        <taxon>Panagrolaimoidea</taxon>
        <taxon>Panagrolaimidae</taxon>
        <taxon>Panagrolaimus</taxon>
    </lineage>
</organism>
<protein>
    <submittedName>
        <fullName evidence="3">Uncharacterized protein</fullName>
    </submittedName>
</protein>
<dbReference type="Proteomes" id="UP000887577">
    <property type="component" value="Unplaced"/>
</dbReference>
<feature type="coiled-coil region" evidence="1">
    <location>
        <begin position="108"/>
        <end position="156"/>
    </location>
</feature>
<keyword evidence="2" id="KW-1185">Reference proteome</keyword>
<sequence>MNFDGQNWNRNSPEQMREMVQLYFDQATIAKREAALNAERNLNLQSRLSTSEITNKRLLDILEGLEPKLIELLQKAAENEMVRIDATQEFKDAHDRLEYETKTLSKELSKVQKDANDFAANCRKLQHENIEKNSEITKMKNREDISEKELESLKLKYSNIVK</sequence>
<reference evidence="3" key="1">
    <citation type="submission" date="2022-11" db="UniProtKB">
        <authorList>
            <consortium name="WormBaseParasite"/>
        </authorList>
    </citation>
    <scope>IDENTIFICATION</scope>
</reference>
<name>A0A914XWT1_9BILA</name>
<evidence type="ECO:0000313" key="3">
    <source>
        <dbReference type="WBParaSite" id="PSU_v2.g10993.t1"/>
    </source>
</evidence>
<evidence type="ECO:0000256" key="1">
    <source>
        <dbReference type="SAM" id="Coils"/>
    </source>
</evidence>
<dbReference type="WBParaSite" id="PSU_v2.g10993.t1">
    <property type="protein sequence ID" value="PSU_v2.g10993.t1"/>
    <property type="gene ID" value="PSU_v2.g10993"/>
</dbReference>
<proteinExistence type="predicted"/>
<dbReference type="AlphaFoldDB" id="A0A914XWT1"/>
<evidence type="ECO:0000313" key="2">
    <source>
        <dbReference type="Proteomes" id="UP000887577"/>
    </source>
</evidence>
<keyword evidence="1" id="KW-0175">Coiled coil</keyword>
<accession>A0A914XWT1</accession>